<keyword evidence="7 14" id="KW-1133">Transmembrane helix</keyword>
<gene>
    <name evidence="16" type="ORF">PARMNEM_LOCUS8305</name>
</gene>
<dbReference type="Pfam" id="PF00487">
    <property type="entry name" value="FA_desaturase"/>
    <property type="match status" value="1"/>
</dbReference>
<comment type="caution">
    <text evidence="16">The sequence shown here is derived from an EMBL/GenBank/DDBJ whole genome shotgun (WGS) entry which is preliminary data.</text>
</comment>
<feature type="transmembrane region" description="Helical" evidence="14">
    <location>
        <begin position="92"/>
        <end position="114"/>
    </location>
</feature>
<keyword evidence="6" id="KW-0276">Fatty acid metabolism</keyword>
<protein>
    <recommendedName>
        <fullName evidence="15">Fatty acid desaturase domain-containing protein</fullName>
    </recommendedName>
</protein>
<evidence type="ECO:0000313" key="16">
    <source>
        <dbReference type="EMBL" id="CAK1587482.1"/>
    </source>
</evidence>
<evidence type="ECO:0000256" key="8">
    <source>
        <dbReference type="ARBA" id="ARBA00023002"/>
    </source>
</evidence>
<keyword evidence="17" id="KW-1185">Reference proteome</keyword>
<evidence type="ECO:0000256" key="13">
    <source>
        <dbReference type="RuleBase" id="RU000581"/>
    </source>
</evidence>
<dbReference type="AlphaFoldDB" id="A0AAV1L0D8"/>
<comment type="cofactor">
    <cofactor evidence="13">
        <name>Fe(2+)</name>
        <dbReference type="ChEBI" id="CHEBI:29033"/>
    </cofactor>
</comment>
<feature type="transmembrane region" description="Helical" evidence="14">
    <location>
        <begin position="177"/>
        <end position="198"/>
    </location>
</feature>
<reference evidence="16 17" key="1">
    <citation type="submission" date="2023-11" db="EMBL/GenBank/DDBJ databases">
        <authorList>
            <person name="Hedman E."/>
            <person name="Englund M."/>
            <person name="Stromberg M."/>
            <person name="Nyberg Akerstrom W."/>
            <person name="Nylinder S."/>
            <person name="Jareborg N."/>
            <person name="Kallberg Y."/>
            <person name="Kronander E."/>
        </authorList>
    </citation>
    <scope>NUCLEOTIDE SEQUENCE [LARGE SCALE GENOMIC DNA]</scope>
</reference>
<evidence type="ECO:0000256" key="9">
    <source>
        <dbReference type="ARBA" id="ARBA00023004"/>
    </source>
</evidence>
<comment type="domain">
    <text evidence="13">The histidine box domains are involved in binding the catalytic metal ions.</text>
</comment>
<comment type="similarity">
    <text evidence="2 13">Belongs to the fatty acid desaturase type 1 family.</text>
</comment>
<feature type="transmembrane region" description="Helical" evidence="14">
    <location>
        <begin position="30"/>
        <end position="53"/>
    </location>
</feature>
<dbReference type="GO" id="GO:0005789">
    <property type="term" value="C:endoplasmic reticulum membrane"/>
    <property type="evidence" value="ECO:0007669"/>
    <property type="project" value="TreeGrafter"/>
</dbReference>
<keyword evidence="4 13" id="KW-0812">Transmembrane</keyword>
<dbReference type="InterPro" id="IPR015876">
    <property type="entry name" value="Acyl-CoA_DS"/>
</dbReference>
<dbReference type="CDD" id="cd03505">
    <property type="entry name" value="Delta9-FADS-like"/>
    <property type="match status" value="1"/>
</dbReference>
<evidence type="ECO:0000313" key="17">
    <source>
        <dbReference type="Proteomes" id="UP001314205"/>
    </source>
</evidence>
<evidence type="ECO:0000256" key="2">
    <source>
        <dbReference type="ARBA" id="ARBA00009295"/>
    </source>
</evidence>
<evidence type="ECO:0000256" key="7">
    <source>
        <dbReference type="ARBA" id="ARBA00022989"/>
    </source>
</evidence>
<evidence type="ECO:0000256" key="6">
    <source>
        <dbReference type="ARBA" id="ARBA00022832"/>
    </source>
</evidence>
<dbReference type="PRINTS" id="PR00075">
    <property type="entry name" value="FACDDSATRASE"/>
</dbReference>
<evidence type="ECO:0000256" key="3">
    <source>
        <dbReference type="ARBA" id="ARBA00022516"/>
    </source>
</evidence>
<dbReference type="GO" id="GO:0004768">
    <property type="term" value="F:stearoyl-CoA 9-desaturase activity"/>
    <property type="evidence" value="ECO:0007669"/>
    <property type="project" value="TreeGrafter"/>
</dbReference>
<feature type="transmembrane region" description="Helical" evidence="14">
    <location>
        <begin position="60"/>
        <end position="80"/>
    </location>
</feature>
<dbReference type="EMBL" id="CAVLGL010000082">
    <property type="protein sequence ID" value="CAK1587482.1"/>
    <property type="molecule type" value="Genomic_DNA"/>
</dbReference>
<evidence type="ECO:0000256" key="5">
    <source>
        <dbReference type="ARBA" id="ARBA00022723"/>
    </source>
</evidence>
<proteinExistence type="inferred from homology"/>
<sequence length="324" mass="37343">MAPTTKEEYLNAEADFHKSVSRSAPRKYEIVYFSVFKHILLHLCAAYGLYLMFTKAQWKTVIFCMCYAYAGGFGVTIGAHRLWTHKAFKAKLPLEIILMLLNCIAFQSTAIVWIRDHRLHHKYSDTDADPYNASRGFFFSHIGWLLVRKHPKVIEKGKTIDMSDINNNPVLKFQQKYAIPLVGMCCFVIPTLIPIYFWNESFTNAFYLNMFRYIYGLHVTFCVNSVNHLWGNKPYDKNINPTQSIIVSLLSGGEGYHNYHHVFPWDYRTAEIGNNWINTSTLVIDLLHKIGLAHDLKTTSETMVQERLKRTGDGSDLWGVAAKL</sequence>
<evidence type="ECO:0000256" key="10">
    <source>
        <dbReference type="ARBA" id="ARBA00023098"/>
    </source>
</evidence>
<accession>A0AAV1L0D8</accession>
<dbReference type="InterPro" id="IPR005804">
    <property type="entry name" value="FA_desaturase_dom"/>
</dbReference>
<evidence type="ECO:0000256" key="12">
    <source>
        <dbReference type="ARBA" id="ARBA00023160"/>
    </source>
</evidence>
<organism evidence="16 17">
    <name type="scientific">Parnassius mnemosyne</name>
    <name type="common">clouded apollo</name>
    <dbReference type="NCBI Taxonomy" id="213953"/>
    <lineage>
        <taxon>Eukaryota</taxon>
        <taxon>Metazoa</taxon>
        <taxon>Ecdysozoa</taxon>
        <taxon>Arthropoda</taxon>
        <taxon>Hexapoda</taxon>
        <taxon>Insecta</taxon>
        <taxon>Pterygota</taxon>
        <taxon>Neoptera</taxon>
        <taxon>Endopterygota</taxon>
        <taxon>Lepidoptera</taxon>
        <taxon>Glossata</taxon>
        <taxon>Ditrysia</taxon>
        <taxon>Papilionoidea</taxon>
        <taxon>Papilionidae</taxon>
        <taxon>Parnassiinae</taxon>
        <taxon>Parnassini</taxon>
        <taxon>Parnassius</taxon>
        <taxon>Driopa</taxon>
    </lineage>
</organism>
<keyword evidence="12 13" id="KW-0275">Fatty acid biosynthesis</keyword>
<evidence type="ECO:0000256" key="14">
    <source>
        <dbReference type="SAM" id="Phobius"/>
    </source>
</evidence>
<feature type="domain" description="Fatty acid desaturase" evidence="15">
    <location>
        <begin position="57"/>
        <end position="264"/>
    </location>
</feature>
<keyword evidence="11 14" id="KW-0472">Membrane</keyword>
<dbReference type="Proteomes" id="UP001314205">
    <property type="component" value="Unassembled WGS sequence"/>
</dbReference>
<evidence type="ECO:0000256" key="4">
    <source>
        <dbReference type="ARBA" id="ARBA00022692"/>
    </source>
</evidence>
<dbReference type="PANTHER" id="PTHR11351:SF92">
    <property type="entry name" value="ACYL-COA DESATURASE 2-LIKE PROTEIN"/>
    <property type="match status" value="1"/>
</dbReference>
<dbReference type="PANTHER" id="PTHR11351">
    <property type="entry name" value="ACYL-COA DESATURASE"/>
    <property type="match status" value="1"/>
</dbReference>
<keyword evidence="9" id="KW-0408">Iron</keyword>
<feature type="transmembrane region" description="Helical" evidence="14">
    <location>
        <begin position="210"/>
        <end position="230"/>
    </location>
</feature>
<keyword evidence="3 13" id="KW-0444">Lipid biosynthesis</keyword>
<dbReference type="GO" id="GO:0006636">
    <property type="term" value="P:unsaturated fatty acid biosynthetic process"/>
    <property type="evidence" value="ECO:0007669"/>
    <property type="project" value="TreeGrafter"/>
</dbReference>
<comment type="subcellular location">
    <subcellularLocation>
        <location evidence="1">Membrane</location>
        <topology evidence="1">Multi-pass membrane protein</topology>
    </subcellularLocation>
</comment>
<dbReference type="PROSITE" id="PS00476">
    <property type="entry name" value="FATTY_ACID_DESATUR_1"/>
    <property type="match status" value="1"/>
</dbReference>
<keyword evidence="10" id="KW-0443">Lipid metabolism</keyword>
<evidence type="ECO:0000256" key="11">
    <source>
        <dbReference type="ARBA" id="ARBA00023136"/>
    </source>
</evidence>
<name>A0AAV1L0D8_9NEOP</name>
<keyword evidence="5" id="KW-0479">Metal-binding</keyword>
<dbReference type="InterPro" id="IPR001522">
    <property type="entry name" value="FADS-1_CS"/>
</dbReference>
<dbReference type="GO" id="GO:0005506">
    <property type="term" value="F:iron ion binding"/>
    <property type="evidence" value="ECO:0007669"/>
    <property type="project" value="TreeGrafter"/>
</dbReference>
<evidence type="ECO:0000259" key="15">
    <source>
        <dbReference type="Pfam" id="PF00487"/>
    </source>
</evidence>
<keyword evidence="8 13" id="KW-0560">Oxidoreductase</keyword>
<evidence type="ECO:0000256" key="1">
    <source>
        <dbReference type="ARBA" id="ARBA00004141"/>
    </source>
</evidence>